<keyword evidence="3" id="KW-1185">Reference proteome</keyword>
<dbReference type="EMBL" id="ML738605">
    <property type="protein sequence ID" value="KAE8164752.1"/>
    <property type="molecule type" value="Genomic_DNA"/>
</dbReference>
<keyword evidence="1" id="KW-1133">Transmembrane helix</keyword>
<keyword evidence="1" id="KW-0812">Transmembrane</keyword>
<evidence type="ECO:0000256" key="1">
    <source>
        <dbReference type="SAM" id="Phobius"/>
    </source>
</evidence>
<dbReference type="AlphaFoldDB" id="A0A5N6V1C8"/>
<sequence length="58" mass="6473">MKLAKTIRGVVARIVFAIPALSFITPTYLEFQVVWSTAPSYTADPISAGIWMARIWCI</sequence>
<evidence type="ECO:0000313" key="3">
    <source>
        <dbReference type="Proteomes" id="UP000326950"/>
    </source>
</evidence>
<name>A0A5N6V1C8_ASPTM</name>
<reference evidence="2 3" key="1">
    <citation type="submission" date="2019-04" db="EMBL/GenBank/DDBJ databases">
        <title>Friends and foes A comparative genomics study of 23 Aspergillus species from section Flavi.</title>
        <authorList>
            <consortium name="DOE Joint Genome Institute"/>
            <person name="Kjaerbolling I."/>
            <person name="Vesth T."/>
            <person name="Frisvad J.C."/>
            <person name="Nybo J.L."/>
            <person name="Theobald S."/>
            <person name="Kildgaard S."/>
            <person name="Isbrandt T."/>
            <person name="Kuo A."/>
            <person name="Sato A."/>
            <person name="Lyhne E.K."/>
            <person name="Kogle M.E."/>
            <person name="Wiebenga A."/>
            <person name="Kun R.S."/>
            <person name="Lubbers R.J."/>
            <person name="Makela M.R."/>
            <person name="Barry K."/>
            <person name="Chovatia M."/>
            <person name="Clum A."/>
            <person name="Daum C."/>
            <person name="Haridas S."/>
            <person name="He G."/>
            <person name="LaButti K."/>
            <person name="Lipzen A."/>
            <person name="Mondo S."/>
            <person name="Riley R."/>
            <person name="Salamov A."/>
            <person name="Simmons B.A."/>
            <person name="Magnuson J.K."/>
            <person name="Henrissat B."/>
            <person name="Mortensen U.H."/>
            <person name="Larsen T.O."/>
            <person name="Devries R.P."/>
            <person name="Grigoriev I.V."/>
            <person name="Machida M."/>
            <person name="Baker S.E."/>
            <person name="Andersen M.R."/>
        </authorList>
    </citation>
    <scope>NUCLEOTIDE SEQUENCE [LARGE SCALE GENOMIC DNA]</scope>
    <source>
        <strain evidence="2 3">CBS 117626</strain>
    </source>
</reference>
<evidence type="ECO:0000313" key="2">
    <source>
        <dbReference type="EMBL" id="KAE8164752.1"/>
    </source>
</evidence>
<gene>
    <name evidence="2" type="ORF">BDV40DRAFT_259631</name>
</gene>
<keyword evidence="1" id="KW-0472">Membrane</keyword>
<organism evidence="2 3">
    <name type="scientific">Aspergillus tamarii</name>
    <dbReference type="NCBI Taxonomy" id="41984"/>
    <lineage>
        <taxon>Eukaryota</taxon>
        <taxon>Fungi</taxon>
        <taxon>Dikarya</taxon>
        <taxon>Ascomycota</taxon>
        <taxon>Pezizomycotina</taxon>
        <taxon>Eurotiomycetes</taxon>
        <taxon>Eurotiomycetidae</taxon>
        <taxon>Eurotiales</taxon>
        <taxon>Aspergillaceae</taxon>
        <taxon>Aspergillus</taxon>
        <taxon>Aspergillus subgen. Circumdati</taxon>
    </lineage>
</organism>
<accession>A0A5N6V1C8</accession>
<proteinExistence type="predicted"/>
<protein>
    <submittedName>
        <fullName evidence="2">Uncharacterized protein</fullName>
    </submittedName>
</protein>
<feature type="transmembrane region" description="Helical" evidence="1">
    <location>
        <begin position="12"/>
        <end position="29"/>
    </location>
</feature>
<dbReference type="Proteomes" id="UP000326950">
    <property type="component" value="Unassembled WGS sequence"/>
</dbReference>